<evidence type="ECO:0000313" key="1">
    <source>
        <dbReference type="EMBL" id="SAK97026.1"/>
    </source>
</evidence>
<comment type="caution">
    <text evidence="1">The sequence shown here is derived from an EMBL/GenBank/DDBJ whole genome shotgun (WGS) entry which is preliminary data.</text>
</comment>
<dbReference type="Proteomes" id="UP000071859">
    <property type="component" value="Unassembled WGS sequence"/>
</dbReference>
<protein>
    <submittedName>
        <fullName evidence="1">Uncharacterized protein</fullName>
    </submittedName>
</protein>
<gene>
    <name evidence="1" type="ORF">AWB78_05492</name>
</gene>
<evidence type="ECO:0000313" key="2">
    <source>
        <dbReference type="Proteomes" id="UP000071859"/>
    </source>
</evidence>
<organism evidence="1 2">
    <name type="scientific">Caballeronia calidae</name>
    <dbReference type="NCBI Taxonomy" id="1777139"/>
    <lineage>
        <taxon>Bacteria</taxon>
        <taxon>Pseudomonadati</taxon>
        <taxon>Pseudomonadota</taxon>
        <taxon>Betaproteobacteria</taxon>
        <taxon>Burkholderiales</taxon>
        <taxon>Burkholderiaceae</taxon>
        <taxon>Caballeronia</taxon>
    </lineage>
</organism>
<sequence length="84" mass="9532">MVLFFVRGKDRYQLPLLLLAVEVTLLNMFVNRVEKPVLNWLAIAASATTTIPARTAYSIALTPRSSRTKAFISLRIFLSFKGFR</sequence>
<reference evidence="1" key="1">
    <citation type="submission" date="2016-01" db="EMBL/GenBank/DDBJ databases">
        <authorList>
            <person name="Peeters C."/>
        </authorList>
    </citation>
    <scope>NUCLEOTIDE SEQUENCE</scope>
    <source>
        <strain evidence="1">LMG 29321</strain>
    </source>
</reference>
<keyword evidence="2" id="KW-1185">Reference proteome</keyword>
<name>A0A158DS77_9BURK</name>
<dbReference type="AlphaFoldDB" id="A0A158DS77"/>
<proteinExistence type="predicted"/>
<accession>A0A158DS77</accession>
<dbReference type="EMBL" id="FCOX02000035">
    <property type="protein sequence ID" value="SAK97026.1"/>
    <property type="molecule type" value="Genomic_DNA"/>
</dbReference>